<reference evidence="2" key="1">
    <citation type="journal article" date="2013" name="Nat. Biotechnol.">
        <title>Chinese hamster genome sequenced from sorted chromosomes.</title>
        <authorList>
            <person name="Brinkrolf K."/>
            <person name="Rupp O."/>
            <person name="Laux H."/>
            <person name="Kollin F."/>
            <person name="Ernst W."/>
            <person name="Linke B."/>
            <person name="Kofler R."/>
            <person name="Romand S."/>
            <person name="Hesse F."/>
            <person name="Budach W.E."/>
            <person name="Galosy S."/>
            <person name="Muller D."/>
            <person name="Noll T."/>
            <person name="Wienberg J."/>
            <person name="Jostock T."/>
            <person name="Leonard M."/>
            <person name="Grillari J."/>
            <person name="Tauch A."/>
            <person name="Goesmann A."/>
            <person name="Helk B."/>
            <person name="Mott J.E."/>
            <person name="Puhler A."/>
            <person name="Borth N."/>
        </authorList>
    </citation>
    <scope>NUCLEOTIDE SEQUENCE [LARGE SCALE GENOMIC DNA]</scope>
    <source>
        <strain evidence="2">17A/GY</strain>
    </source>
</reference>
<feature type="non-terminal residue" evidence="1">
    <location>
        <position position="1"/>
    </location>
</feature>
<evidence type="ECO:0000313" key="2">
    <source>
        <dbReference type="Proteomes" id="UP000030759"/>
    </source>
</evidence>
<gene>
    <name evidence="1" type="ORF">H671_2g6808</name>
</gene>
<organism evidence="1 2">
    <name type="scientific">Cricetulus griseus</name>
    <name type="common">Chinese hamster</name>
    <name type="synonym">Cricetulus barabensis griseus</name>
    <dbReference type="NCBI Taxonomy" id="10029"/>
    <lineage>
        <taxon>Eukaryota</taxon>
        <taxon>Metazoa</taxon>
        <taxon>Chordata</taxon>
        <taxon>Craniata</taxon>
        <taxon>Vertebrata</taxon>
        <taxon>Euteleostomi</taxon>
        <taxon>Mammalia</taxon>
        <taxon>Eutheria</taxon>
        <taxon>Euarchontoglires</taxon>
        <taxon>Glires</taxon>
        <taxon>Rodentia</taxon>
        <taxon>Myomorpha</taxon>
        <taxon>Muroidea</taxon>
        <taxon>Cricetidae</taxon>
        <taxon>Cricetinae</taxon>
        <taxon>Cricetulus</taxon>
    </lineage>
</organism>
<dbReference type="AlphaFoldDB" id="A0A061IH60"/>
<dbReference type="EMBL" id="KE668973">
    <property type="protein sequence ID" value="ERE83304.1"/>
    <property type="molecule type" value="Genomic_DNA"/>
</dbReference>
<sequence>EKIECNLMDRCDYIIFHGEQTEDYKKQLGHLLLYNYQIDYTKTLGPVDQQNKDHLEIFKKSHFSPNLLSHNDMDKMEPLIDG</sequence>
<protein>
    <submittedName>
        <fullName evidence="1">Uncharacterized protein</fullName>
    </submittedName>
</protein>
<proteinExistence type="predicted"/>
<dbReference type="Proteomes" id="UP000030759">
    <property type="component" value="Unassembled WGS sequence"/>
</dbReference>
<evidence type="ECO:0000313" key="1">
    <source>
        <dbReference type="EMBL" id="ERE83304.1"/>
    </source>
</evidence>
<name>A0A061IH60_CRIGR</name>
<accession>A0A061IH60</accession>